<sequence>MGFENFEPNEEKGEENIEEKMNTLESPEEISVETEGDAPESEEKTGEELLEELWPSPEEKTEEKTSPSWGKAAIAAAALAGTFAAGTEAYAGNKNMFDELDNATEHVQKSSPEKKTTHHKAQEAFETIDEGESMAEKAIDHIRDTLLPNETDPSERAKLQTIVDMTPNKVWSKVFVDKGMVQFGGLYSDPTSGKDTPFIFQYKLSGH</sequence>
<feature type="region of interest" description="Disordered" evidence="1">
    <location>
        <begin position="1"/>
        <end position="69"/>
    </location>
</feature>
<feature type="compositionally biased region" description="Basic and acidic residues" evidence="1">
    <location>
        <begin position="9"/>
        <end position="22"/>
    </location>
</feature>
<gene>
    <name evidence="2" type="ORF">A2Z10_00620</name>
</gene>
<comment type="caution">
    <text evidence="2">The sequence shown here is derived from an EMBL/GenBank/DDBJ whole genome shotgun (WGS) entry which is preliminary data.</text>
</comment>
<evidence type="ECO:0000313" key="2">
    <source>
        <dbReference type="EMBL" id="OGD23540.1"/>
    </source>
</evidence>
<feature type="compositionally biased region" description="Acidic residues" evidence="1">
    <location>
        <begin position="26"/>
        <end position="40"/>
    </location>
</feature>
<name>A0A1F5AYR7_9BACT</name>
<dbReference type="EMBL" id="MEYI01000036">
    <property type="protein sequence ID" value="OGD23540.1"/>
    <property type="molecule type" value="Genomic_DNA"/>
</dbReference>
<reference evidence="2 3" key="1">
    <citation type="journal article" date="2016" name="Nat. Commun.">
        <title>Thousands of microbial genomes shed light on interconnected biogeochemical processes in an aquifer system.</title>
        <authorList>
            <person name="Anantharaman K."/>
            <person name="Brown C.T."/>
            <person name="Hug L.A."/>
            <person name="Sharon I."/>
            <person name="Castelle C.J."/>
            <person name="Probst A.J."/>
            <person name="Thomas B.C."/>
            <person name="Singh A."/>
            <person name="Wilkins M.J."/>
            <person name="Karaoz U."/>
            <person name="Brodie E.L."/>
            <person name="Williams K.H."/>
            <person name="Hubbard S.S."/>
            <person name="Banfield J.F."/>
        </authorList>
    </citation>
    <scope>NUCLEOTIDE SEQUENCE [LARGE SCALE GENOMIC DNA]</scope>
</reference>
<dbReference type="Proteomes" id="UP000176639">
    <property type="component" value="Unassembled WGS sequence"/>
</dbReference>
<dbReference type="AlphaFoldDB" id="A0A1F5AYR7"/>
<proteinExistence type="predicted"/>
<accession>A0A1F5AYR7</accession>
<evidence type="ECO:0000256" key="1">
    <source>
        <dbReference type="SAM" id="MobiDB-lite"/>
    </source>
</evidence>
<organism evidence="2 3">
    <name type="scientific">Candidatus Azambacteria bacterium RBG_16_47_10</name>
    <dbReference type="NCBI Taxonomy" id="1797292"/>
    <lineage>
        <taxon>Bacteria</taxon>
        <taxon>Candidatus Azamiibacteriota</taxon>
    </lineage>
</organism>
<protein>
    <submittedName>
        <fullName evidence="2">Uncharacterized protein</fullName>
    </submittedName>
</protein>
<evidence type="ECO:0000313" key="3">
    <source>
        <dbReference type="Proteomes" id="UP000176639"/>
    </source>
</evidence>